<accession>A0A8J3XA33</accession>
<protein>
    <submittedName>
        <fullName evidence="2">Uncharacterized protein</fullName>
    </submittedName>
</protein>
<sequence length="62" mass="6467">MTYLTEPFDMSPRALWAAAAWRIRTEAVLLAIATLSPFDGIASPSGSPAGRPSVAGPACDAY</sequence>
<keyword evidence="3" id="KW-1185">Reference proteome</keyword>
<feature type="region of interest" description="Disordered" evidence="1">
    <location>
        <begin position="43"/>
        <end position="62"/>
    </location>
</feature>
<evidence type="ECO:0000313" key="2">
    <source>
        <dbReference type="EMBL" id="GII32659.1"/>
    </source>
</evidence>
<evidence type="ECO:0000313" key="3">
    <source>
        <dbReference type="Proteomes" id="UP000650628"/>
    </source>
</evidence>
<comment type="caution">
    <text evidence="2">The sequence shown here is derived from an EMBL/GenBank/DDBJ whole genome shotgun (WGS) entry which is preliminary data.</text>
</comment>
<evidence type="ECO:0000256" key="1">
    <source>
        <dbReference type="SAM" id="MobiDB-lite"/>
    </source>
</evidence>
<dbReference type="Proteomes" id="UP000650628">
    <property type="component" value="Unassembled WGS sequence"/>
</dbReference>
<gene>
    <name evidence="2" type="ORF">Pmi06nite_61010</name>
</gene>
<name>A0A8J3XA33_9ACTN</name>
<reference evidence="2 3" key="1">
    <citation type="submission" date="2021-01" db="EMBL/GenBank/DDBJ databases">
        <title>Whole genome shotgun sequence of Planotetraspora mira NBRC 15435.</title>
        <authorList>
            <person name="Komaki H."/>
            <person name="Tamura T."/>
        </authorList>
    </citation>
    <scope>NUCLEOTIDE SEQUENCE [LARGE SCALE GENOMIC DNA]</scope>
    <source>
        <strain evidence="2 3">NBRC 15435</strain>
    </source>
</reference>
<organism evidence="2 3">
    <name type="scientific">Planotetraspora mira</name>
    <dbReference type="NCBI Taxonomy" id="58121"/>
    <lineage>
        <taxon>Bacteria</taxon>
        <taxon>Bacillati</taxon>
        <taxon>Actinomycetota</taxon>
        <taxon>Actinomycetes</taxon>
        <taxon>Streptosporangiales</taxon>
        <taxon>Streptosporangiaceae</taxon>
        <taxon>Planotetraspora</taxon>
    </lineage>
</organism>
<dbReference type="AlphaFoldDB" id="A0A8J3XA33"/>
<dbReference type="EMBL" id="BOOO01000036">
    <property type="protein sequence ID" value="GII32659.1"/>
    <property type="molecule type" value="Genomic_DNA"/>
</dbReference>
<proteinExistence type="predicted"/>